<sequence length="129" mass="15365">MKKIFLIIIIVFVSCNKKELPSNVSMALHELDDFEKICRDYDSLVNTLDESKINTLPLDSLDNIIVRLNVNREMLEERENKVEEFLKYNPELSDYDEIKNRKTNSLIDINENYSLILKRHADLKYKRDR</sequence>
<gene>
    <name evidence="1" type="ORF">FLAT13_02039</name>
</gene>
<proteinExistence type="predicted"/>
<protein>
    <submittedName>
        <fullName evidence="1">Uncharacterized protein</fullName>
    </submittedName>
</protein>
<comment type="caution">
    <text evidence="1">The sequence shown here is derived from an EMBL/GenBank/DDBJ whole genome shotgun (WGS) entry which is preliminary data.</text>
</comment>
<dbReference type="PROSITE" id="PS51257">
    <property type="entry name" value="PROKAR_LIPOPROTEIN"/>
    <property type="match status" value="1"/>
</dbReference>
<dbReference type="RefSeq" id="WP_180908822.1">
    <property type="nucleotide sequence ID" value="NZ_CAIJDP010000068.1"/>
</dbReference>
<dbReference type="Proteomes" id="UP000530060">
    <property type="component" value="Unassembled WGS sequence"/>
</dbReference>
<evidence type="ECO:0000313" key="2">
    <source>
        <dbReference type="Proteomes" id="UP000530060"/>
    </source>
</evidence>
<accession>A0A6V6YX86</accession>
<organism evidence="1 2">
    <name type="scientific">Flavobacterium salmonis</name>
    <dbReference type="NCBI Taxonomy" id="2654844"/>
    <lineage>
        <taxon>Bacteria</taxon>
        <taxon>Pseudomonadati</taxon>
        <taxon>Bacteroidota</taxon>
        <taxon>Flavobacteriia</taxon>
        <taxon>Flavobacteriales</taxon>
        <taxon>Flavobacteriaceae</taxon>
        <taxon>Flavobacterium</taxon>
    </lineage>
</organism>
<dbReference type="EMBL" id="CAIJDP010000068">
    <property type="protein sequence ID" value="CAD0004100.1"/>
    <property type="molecule type" value="Genomic_DNA"/>
</dbReference>
<name>A0A6V6YX86_9FLAO</name>
<evidence type="ECO:0000313" key="1">
    <source>
        <dbReference type="EMBL" id="CAD0004100.1"/>
    </source>
</evidence>
<keyword evidence="2" id="KW-1185">Reference proteome</keyword>
<dbReference type="AlphaFoldDB" id="A0A6V6YX86"/>
<reference evidence="1 2" key="1">
    <citation type="submission" date="2020-06" db="EMBL/GenBank/DDBJ databases">
        <authorList>
            <person name="Criscuolo A."/>
        </authorList>
    </citation>
    <scope>NUCLEOTIDE SEQUENCE [LARGE SCALE GENOMIC DNA]</scope>
    <source>
        <strain evidence="2">CIP 111411</strain>
    </source>
</reference>